<dbReference type="Gene3D" id="3.40.630.30">
    <property type="match status" value="1"/>
</dbReference>
<organism evidence="7 8">
    <name type="scientific">Atlanticothrix silvestris CENA357</name>
    <dbReference type="NCBI Taxonomy" id="1725252"/>
    <lineage>
        <taxon>Bacteria</taxon>
        <taxon>Bacillati</taxon>
        <taxon>Cyanobacteriota</taxon>
        <taxon>Cyanophyceae</taxon>
        <taxon>Nostocales</taxon>
        <taxon>Nodulariaceae</taxon>
        <taxon>Atlanticothrix</taxon>
        <taxon>Atlanticothrix silvestris</taxon>
    </lineage>
</organism>
<keyword evidence="3" id="KW-0808">Transferase</keyword>
<evidence type="ECO:0000313" key="8">
    <source>
        <dbReference type="Proteomes" id="UP000599391"/>
    </source>
</evidence>
<dbReference type="RefSeq" id="WP_214441091.1">
    <property type="nucleotide sequence ID" value="NZ_JAECZB010000083.1"/>
</dbReference>
<proteinExistence type="predicted"/>
<evidence type="ECO:0000256" key="2">
    <source>
        <dbReference type="ARBA" id="ARBA00022649"/>
    </source>
</evidence>
<dbReference type="InterPro" id="IPR000182">
    <property type="entry name" value="GNAT_dom"/>
</dbReference>
<dbReference type="PANTHER" id="PTHR36449:SF1">
    <property type="entry name" value="ACETYLTRANSFERASE"/>
    <property type="match status" value="1"/>
</dbReference>
<dbReference type="AlphaFoldDB" id="A0A8J7HL39"/>
<dbReference type="PROSITE" id="PS51186">
    <property type="entry name" value="GNAT"/>
    <property type="match status" value="1"/>
</dbReference>
<reference evidence="7 8" key="1">
    <citation type="journal article" date="2021" name="Int. J. Syst. Evol. Microbiol.">
        <title>Amazonocrinis nigriterrae gen. nov., sp. nov., Atlanticothrix silvestris gen. nov., sp. nov. and Dendronalium phyllosphericum gen. nov., sp. nov., nostocacean cyanobacteria from Brazilian environments.</title>
        <authorList>
            <person name="Alvarenga D.O."/>
            <person name="Andreote A.P.D."/>
            <person name="Branco L.H.Z."/>
            <person name="Delbaje E."/>
            <person name="Cruz R.B."/>
            <person name="Varani A.M."/>
            <person name="Fiore M.F."/>
        </authorList>
    </citation>
    <scope>NUCLEOTIDE SEQUENCE [LARGE SCALE GENOMIC DNA]</scope>
    <source>
        <strain evidence="7 8">CENA357</strain>
    </source>
</reference>
<keyword evidence="4" id="KW-0012">Acyltransferase</keyword>
<keyword evidence="1" id="KW-0678">Repressor</keyword>
<keyword evidence="8" id="KW-1185">Reference proteome</keyword>
<dbReference type="GO" id="GO:0016747">
    <property type="term" value="F:acyltransferase activity, transferring groups other than amino-acyl groups"/>
    <property type="evidence" value="ECO:0007669"/>
    <property type="project" value="InterPro"/>
</dbReference>
<protein>
    <submittedName>
        <fullName evidence="7">GNAT family N-acetyltransferase</fullName>
    </submittedName>
</protein>
<keyword evidence="2" id="KW-1277">Toxin-antitoxin system</keyword>
<comment type="catalytic activity">
    <reaction evidence="5">
        <text>glycyl-tRNA(Gly) + acetyl-CoA = N-acetylglycyl-tRNA(Gly) + CoA + H(+)</text>
        <dbReference type="Rhea" id="RHEA:81867"/>
        <dbReference type="Rhea" id="RHEA-COMP:9683"/>
        <dbReference type="Rhea" id="RHEA-COMP:19766"/>
        <dbReference type="ChEBI" id="CHEBI:15378"/>
        <dbReference type="ChEBI" id="CHEBI:57287"/>
        <dbReference type="ChEBI" id="CHEBI:57288"/>
        <dbReference type="ChEBI" id="CHEBI:78522"/>
        <dbReference type="ChEBI" id="CHEBI:232036"/>
    </reaction>
</comment>
<dbReference type="InterPro" id="IPR016181">
    <property type="entry name" value="Acyl_CoA_acyltransferase"/>
</dbReference>
<sequence length="171" mass="19245">MALIETFDDYLIEPLGKHDRAAFSCGVETLDRYLKQQAGQDARKRVAAPLVLVEKSSGIIAGYYTLSSTSIKFEELPIELSKKLPKYPIVPATLLGRLAVDKNHRKKGLGEMLLMDALYRSLKSEIAAIAVVVDAKDDAARSFYEHYNFIRFPNFSHKLFIMLETVAKMFA</sequence>
<evidence type="ECO:0000256" key="5">
    <source>
        <dbReference type="ARBA" id="ARBA00049880"/>
    </source>
</evidence>
<evidence type="ECO:0000313" key="7">
    <source>
        <dbReference type="EMBL" id="MBH8554856.1"/>
    </source>
</evidence>
<evidence type="ECO:0000256" key="4">
    <source>
        <dbReference type="ARBA" id="ARBA00023315"/>
    </source>
</evidence>
<dbReference type="Proteomes" id="UP000599391">
    <property type="component" value="Unassembled WGS sequence"/>
</dbReference>
<dbReference type="Pfam" id="PF13508">
    <property type="entry name" value="Acetyltransf_7"/>
    <property type="match status" value="1"/>
</dbReference>
<dbReference type="EMBL" id="JAECZB010000083">
    <property type="protein sequence ID" value="MBH8554856.1"/>
    <property type="molecule type" value="Genomic_DNA"/>
</dbReference>
<evidence type="ECO:0000256" key="3">
    <source>
        <dbReference type="ARBA" id="ARBA00022679"/>
    </source>
</evidence>
<dbReference type="PANTHER" id="PTHR36449">
    <property type="entry name" value="ACETYLTRANSFERASE-RELATED"/>
    <property type="match status" value="1"/>
</dbReference>
<feature type="domain" description="N-acetyltransferase" evidence="6">
    <location>
        <begin position="1"/>
        <end position="167"/>
    </location>
</feature>
<dbReference type="SUPFAM" id="SSF55729">
    <property type="entry name" value="Acyl-CoA N-acyltransferases (Nat)"/>
    <property type="match status" value="1"/>
</dbReference>
<evidence type="ECO:0000259" key="6">
    <source>
        <dbReference type="PROSITE" id="PS51186"/>
    </source>
</evidence>
<evidence type="ECO:0000256" key="1">
    <source>
        <dbReference type="ARBA" id="ARBA00022491"/>
    </source>
</evidence>
<accession>A0A8J7HL39</accession>
<gene>
    <name evidence="7" type="ORF">I8751_21375</name>
</gene>
<comment type="caution">
    <text evidence="7">The sequence shown here is derived from an EMBL/GenBank/DDBJ whole genome shotgun (WGS) entry which is preliminary data.</text>
</comment>
<name>A0A8J7HL39_9CYAN</name>